<dbReference type="GO" id="GO:0015031">
    <property type="term" value="P:protein transport"/>
    <property type="evidence" value="ECO:0007669"/>
    <property type="project" value="UniProtKB-KW"/>
</dbReference>
<dbReference type="InterPro" id="IPR045260">
    <property type="entry name" value="Sec12-like"/>
</dbReference>
<protein>
    <submittedName>
        <fullName evidence="13">Prolactin regulatory element-binding protein-like</fullName>
    </submittedName>
</protein>
<keyword evidence="6" id="KW-0256">Endoplasmic reticulum</keyword>
<dbReference type="EMBL" id="OX597836">
    <property type="protein sequence ID" value="CAI9739510.1"/>
    <property type="molecule type" value="Genomic_DNA"/>
</dbReference>
<gene>
    <name evidence="13" type="ORF">OCTVUL_1B017711</name>
</gene>
<organism evidence="13 14">
    <name type="scientific">Octopus vulgaris</name>
    <name type="common">Common octopus</name>
    <dbReference type="NCBI Taxonomy" id="6645"/>
    <lineage>
        <taxon>Eukaryota</taxon>
        <taxon>Metazoa</taxon>
        <taxon>Spiralia</taxon>
        <taxon>Lophotrochozoa</taxon>
        <taxon>Mollusca</taxon>
        <taxon>Cephalopoda</taxon>
        <taxon>Coleoidea</taxon>
        <taxon>Octopodiformes</taxon>
        <taxon>Octopoda</taxon>
        <taxon>Incirrata</taxon>
        <taxon>Octopodidae</taxon>
        <taxon>Octopus</taxon>
    </lineage>
</organism>
<dbReference type="PANTHER" id="PTHR23284:SF0">
    <property type="entry name" value="PROLACTIN REGULATORY ELEMENT-BINDING PROTEIN"/>
    <property type="match status" value="1"/>
</dbReference>
<evidence type="ECO:0000256" key="9">
    <source>
        <dbReference type="ARBA" id="ARBA00022989"/>
    </source>
</evidence>
<dbReference type="Proteomes" id="UP001162480">
    <property type="component" value="Chromosome 23"/>
</dbReference>
<keyword evidence="4 12" id="KW-0812">Transmembrane</keyword>
<dbReference type="InterPro" id="IPR011047">
    <property type="entry name" value="Quinoprotein_ADH-like_sf"/>
</dbReference>
<keyword evidence="10 12" id="KW-0472">Membrane</keyword>
<dbReference type="AlphaFoldDB" id="A0AA36BS00"/>
<accession>A0AA36BS00</accession>
<dbReference type="Pfam" id="PF00400">
    <property type="entry name" value="WD40"/>
    <property type="match status" value="2"/>
</dbReference>
<proteinExistence type="predicted"/>
<comment type="subcellular location">
    <subcellularLocation>
        <location evidence="1">Endoplasmic reticulum membrane</location>
        <topology evidence="1">Single-pass membrane protein</topology>
    </subcellularLocation>
</comment>
<dbReference type="InterPro" id="IPR001680">
    <property type="entry name" value="WD40_rpt"/>
</dbReference>
<evidence type="ECO:0000256" key="1">
    <source>
        <dbReference type="ARBA" id="ARBA00004389"/>
    </source>
</evidence>
<dbReference type="GO" id="GO:0003400">
    <property type="term" value="P:regulation of COPII vesicle coating"/>
    <property type="evidence" value="ECO:0007669"/>
    <property type="project" value="TreeGrafter"/>
</dbReference>
<keyword evidence="5" id="KW-0677">Repeat</keyword>
<evidence type="ECO:0000256" key="6">
    <source>
        <dbReference type="ARBA" id="ARBA00022824"/>
    </source>
</evidence>
<dbReference type="SMART" id="SM00320">
    <property type="entry name" value="WD40"/>
    <property type="match status" value="4"/>
</dbReference>
<keyword evidence="14" id="KW-1185">Reference proteome</keyword>
<dbReference type="GO" id="GO:0005789">
    <property type="term" value="C:endoplasmic reticulum membrane"/>
    <property type="evidence" value="ECO:0007669"/>
    <property type="project" value="UniProtKB-SubCell"/>
</dbReference>
<evidence type="ECO:0000256" key="7">
    <source>
        <dbReference type="ARBA" id="ARBA00022892"/>
    </source>
</evidence>
<dbReference type="PANTHER" id="PTHR23284">
    <property type="entry name" value="PROLACTIN REGULATORY ELEMENT BINDING PROTEIN"/>
    <property type="match status" value="1"/>
</dbReference>
<feature type="region of interest" description="Disordered" evidence="11">
    <location>
        <begin position="106"/>
        <end position="133"/>
    </location>
</feature>
<evidence type="ECO:0000256" key="4">
    <source>
        <dbReference type="ARBA" id="ARBA00022692"/>
    </source>
</evidence>
<evidence type="ECO:0000256" key="5">
    <source>
        <dbReference type="ARBA" id="ARBA00022737"/>
    </source>
</evidence>
<feature type="compositionally biased region" description="Basic and acidic residues" evidence="11">
    <location>
        <begin position="106"/>
        <end position="130"/>
    </location>
</feature>
<dbReference type="GO" id="GO:0005085">
    <property type="term" value="F:guanyl-nucleotide exchange factor activity"/>
    <property type="evidence" value="ECO:0007669"/>
    <property type="project" value="InterPro"/>
</dbReference>
<evidence type="ECO:0000256" key="12">
    <source>
        <dbReference type="SAM" id="Phobius"/>
    </source>
</evidence>
<dbReference type="GO" id="GO:0006888">
    <property type="term" value="P:endoplasmic reticulum to Golgi vesicle-mediated transport"/>
    <property type="evidence" value="ECO:0007669"/>
    <property type="project" value="TreeGrafter"/>
</dbReference>
<evidence type="ECO:0000256" key="3">
    <source>
        <dbReference type="ARBA" id="ARBA00022574"/>
    </source>
</evidence>
<dbReference type="SUPFAM" id="SSF50998">
    <property type="entry name" value="Quinoprotein alcohol dehydrogenase-like"/>
    <property type="match status" value="1"/>
</dbReference>
<dbReference type="InterPro" id="IPR015943">
    <property type="entry name" value="WD40/YVTN_repeat-like_dom_sf"/>
</dbReference>
<reference evidence="13" key="1">
    <citation type="submission" date="2023-08" db="EMBL/GenBank/DDBJ databases">
        <authorList>
            <person name="Alioto T."/>
            <person name="Alioto T."/>
            <person name="Gomez Garrido J."/>
        </authorList>
    </citation>
    <scope>NUCLEOTIDE SEQUENCE</scope>
</reference>
<keyword evidence="7" id="KW-0931">ER-Golgi transport</keyword>
<evidence type="ECO:0000256" key="8">
    <source>
        <dbReference type="ARBA" id="ARBA00022927"/>
    </source>
</evidence>
<keyword evidence="2" id="KW-0813">Transport</keyword>
<name>A0AA36BS00_OCTVU</name>
<evidence type="ECO:0000313" key="13">
    <source>
        <dbReference type="EMBL" id="CAI9739510.1"/>
    </source>
</evidence>
<keyword evidence="3" id="KW-0853">WD repeat</keyword>
<feature type="transmembrane region" description="Helical" evidence="12">
    <location>
        <begin position="394"/>
        <end position="413"/>
    </location>
</feature>
<dbReference type="Gene3D" id="2.130.10.10">
    <property type="entry name" value="YVTN repeat-like/Quinoprotein amine dehydrogenase"/>
    <property type="match status" value="1"/>
</dbReference>
<evidence type="ECO:0000256" key="10">
    <source>
        <dbReference type="ARBA" id="ARBA00023136"/>
    </source>
</evidence>
<evidence type="ECO:0000256" key="11">
    <source>
        <dbReference type="SAM" id="MobiDB-lite"/>
    </source>
</evidence>
<sequence>MASALLARTEFPIYTIRALDENHFLVAGGGGSSKTGVPNAFEIYAVKWDEGNIKSSSLSYHDTGSQAVMNSAICSDGRNHKLAVGLDDDCQVFSIRYKVVAAKEDTKKESSTNDVRQRRTKQTDNKEEPVKNGPQKMVNFDIEKISKFQNSAKVSDHFQKVVKFSPDGNLLYTGSDNGILRCWMHQESKKIFEVSAHSSDIDDLAVSPSGKWVVTVSKDNLGIVWNAKTGKKHTKLNWPCKTKEQYRFRCCEFGCVEGNKNKYNLYTLNIPSRRAIKPIPCYIAKWDGTEFSAKIKKTGTEVLSALSVSDDGDYLGVGSISGSISVYISFSLQRLYHVQESHRIFITGVEFLPVSKSMRAVTGAHDFQLLSISPDHIVQIHKPHTGYYVRMETGLVIIVFGTILILAALVLLLDQLGLIS</sequence>
<keyword evidence="9 12" id="KW-1133">Transmembrane helix</keyword>
<evidence type="ECO:0000313" key="14">
    <source>
        <dbReference type="Proteomes" id="UP001162480"/>
    </source>
</evidence>
<evidence type="ECO:0000256" key="2">
    <source>
        <dbReference type="ARBA" id="ARBA00022448"/>
    </source>
</evidence>
<keyword evidence="8" id="KW-0653">Protein transport</keyword>